<sequence>MQTKLYVLLKNKTWTYVKLPPNKRAIGCRWVYKIKYNSDGSVERCKARLVAQGFSQQEGLDFFDTFSPVAKMVTFKLILAISAIQNWHTLQIDINNAFLNGDLNEEVYMVIPPGLTSPNTDGTASNLVCKLHKSIYGLKQSSRQWYTKLSDALLMEGFQQSQADYNLFTKGTGNSFIALLVYVNDIIIAGPKNSLLHQLQASLHNQFKLKALGPVKYFLGFEIVRSSEGIFLSQRKYTLLLFTDTGFIGSKPAKTPMDPRTKLNDSEGTPLDDPSAYRQLVRRLLYLTLSRPDITYTVNALSQFMSHAGCSPLTSVPQEVPWTRLTLQLYFIITPSGILRLRLGFLPYNMSINIRFLPLHRRLFDILENQETNNNFADSGKQSMSTHALAEEVTWVQYLLNDLQIPQKAPAFIYCDNQSAIHIANNPTFHKRTKHIELDYHFIREMIKASAIRLIPVNTTL</sequence>
<dbReference type="EnsemblPlants" id="evm.model.05.1149">
    <property type="protein sequence ID" value="cds.evm.model.05.1149"/>
    <property type="gene ID" value="evm.TU.05.1149"/>
</dbReference>
<accession>A0A803PK78</accession>
<dbReference type="Gramene" id="evm.model.05.1149">
    <property type="protein sequence ID" value="cds.evm.model.05.1149"/>
    <property type="gene ID" value="evm.TU.05.1149"/>
</dbReference>
<keyword evidence="3" id="KW-1185">Reference proteome</keyword>
<dbReference type="Proteomes" id="UP000596661">
    <property type="component" value="Chromosome 5"/>
</dbReference>
<reference evidence="2" key="2">
    <citation type="submission" date="2021-03" db="UniProtKB">
        <authorList>
            <consortium name="EnsemblPlants"/>
        </authorList>
    </citation>
    <scope>IDENTIFICATION</scope>
</reference>
<dbReference type="PANTHER" id="PTHR11439:SF470">
    <property type="entry name" value="CYSTEINE-RICH RLK (RECEPTOR-LIKE PROTEIN KINASE) 8"/>
    <property type="match status" value="1"/>
</dbReference>
<dbReference type="AlphaFoldDB" id="A0A803PK78"/>
<organism evidence="2 3">
    <name type="scientific">Cannabis sativa</name>
    <name type="common">Hemp</name>
    <name type="synonym">Marijuana</name>
    <dbReference type="NCBI Taxonomy" id="3483"/>
    <lineage>
        <taxon>Eukaryota</taxon>
        <taxon>Viridiplantae</taxon>
        <taxon>Streptophyta</taxon>
        <taxon>Embryophyta</taxon>
        <taxon>Tracheophyta</taxon>
        <taxon>Spermatophyta</taxon>
        <taxon>Magnoliopsida</taxon>
        <taxon>eudicotyledons</taxon>
        <taxon>Gunneridae</taxon>
        <taxon>Pentapetalae</taxon>
        <taxon>rosids</taxon>
        <taxon>fabids</taxon>
        <taxon>Rosales</taxon>
        <taxon>Cannabaceae</taxon>
        <taxon>Cannabis</taxon>
    </lineage>
</organism>
<dbReference type="EMBL" id="UZAU01000499">
    <property type="status" value="NOT_ANNOTATED_CDS"/>
    <property type="molecule type" value="Genomic_DNA"/>
</dbReference>
<dbReference type="InterPro" id="IPR043502">
    <property type="entry name" value="DNA/RNA_pol_sf"/>
</dbReference>
<reference evidence="2" key="1">
    <citation type="submission" date="2018-11" db="EMBL/GenBank/DDBJ databases">
        <authorList>
            <person name="Grassa J C."/>
        </authorList>
    </citation>
    <scope>NUCLEOTIDE SEQUENCE [LARGE SCALE GENOMIC DNA]</scope>
</reference>
<evidence type="ECO:0000259" key="1">
    <source>
        <dbReference type="Pfam" id="PF07727"/>
    </source>
</evidence>
<proteinExistence type="predicted"/>
<dbReference type="SUPFAM" id="SSF56672">
    <property type="entry name" value="DNA/RNA polymerases"/>
    <property type="match status" value="1"/>
</dbReference>
<name>A0A803PK78_CANSA</name>
<dbReference type="PANTHER" id="PTHR11439">
    <property type="entry name" value="GAG-POL-RELATED RETROTRANSPOSON"/>
    <property type="match status" value="1"/>
</dbReference>
<dbReference type="Pfam" id="PF07727">
    <property type="entry name" value="RVT_2"/>
    <property type="match status" value="1"/>
</dbReference>
<dbReference type="OMA" id="QSMSTHA"/>
<evidence type="ECO:0000313" key="2">
    <source>
        <dbReference type="EnsemblPlants" id="cds.evm.model.05.1149"/>
    </source>
</evidence>
<dbReference type="InterPro" id="IPR013103">
    <property type="entry name" value="RVT_2"/>
</dbReference>
<feature type="domain" description="Reverse transcriptase Ty1/copia-type" evidence="1">
    <location>
        <begin position="11"/>
        <end position="257"/>
    </location>
</feature>
<evidence type="ECO:0000313" key="3">
    <source>
        <dbReference type="Proteomes" id="UP000596661"/>
    </source>
</evidence>
<protein>
    <recommendedName>
        <fullName evidence="1">Reverse transcriptase Ty1/copia-type domain-containing protein</fullName>
    </recommendedName>
</protein>
<dbReference type="CDD" id="cd09272">
    <property type="entry name" value="RNase_HI_RT_Ty1"/>
    <property type="match status" value="1"/>
</dbReference>